<dbReference type="InterPro" id="IPR029028">
    <property type="entry name" value="Alpha/beta_knot_MTases"/>
</dbReference>
<evidence type="ECO:0000313" key="7">
    <source>
        <dbReference type="Proteomes" id="UP001589700"/>
    </source>
</evidence>
<dbReference type="InterPro" id="IPR001537">
    <property type="entry name" value="SpoU_MeTrfase"/>
</dbReference>
<feature type="region of interest" description="Disordered" evidence="4">
    <location>
        <begin position="1"/>
        <end position="30"/>
    </location>
</feature>
<dbReference type="InterPro" id="IPR051259">
    <property type="entry name" value="rRNA_Methyltransferase"/>
</dbReference>
<dbReference type="PANTHER" id="PTHR43191:SF2">
    <property type="entry name" value="RRNA METHYLTRANSFERASE 3, MITOCHONDRIAL"/>
    <property type="match status" value="1"/>
</dbReference>
<proteinExistence type="inferred from homology"/>
<comment type="caution">
    <text evidence="6">The sequence shown here is derived from an EMBL/GenBank/DDBJ whole genome shotgun (WGS) entry which is preliminary data.</text>
</comment>
<comment type="similarity">
    <text evidence="1">Belongs to the class IV-like SAM-binding methyltransferase superfamily. RNA methyltransferase TrmH family.</text>
</comment>
<reference evidence="6 7" key="1">
    <citation type="submission" date="2024-09" db="EMBL/GenBank/DDBJ databases">
        <authorList>
            <person name="Sun Q."/>
            <person name="Mori K."/>
        </authorList>
    </citation>
    <scope>NUCLEOTIDE SEQUENCE [LARGE SCALE GENOMIC DNA]</scope>
    <source>
        <strain evidence="6 7">CCM 7659</strain>
    </source>
</reference>
<dbReference type="SMART" id="SM00967">
    <property type="entry name" value="SpoU_sub_bind"/>
    <property type="match status" value="1"/>
</dbReference>
<dbReference type="Pfam" id="PF22435">
    <property type="entry name" value="MRM3-like_sub_bind"/>
    <property type="match status" value="1"/>
</dbReference>
<dbReference type="CDD" id="cd18095">
    <property type="entry name" value="SpoU-like_rRNA-MTase"/>
    <property type="match status" value="1"/>
</dbReference>
<dbReference type="InterPro" id="IPR029064">
    <property type="entry name" value="Ribosomal_eL30-like_sf"/>
</dbReference>
<dbReference type="EMBL" id="JBHMDY010000033">
    <property type="protein sequence ID" value="MFB9261500.1"/>
    <property type="molecule type" value="Genomic_DNA"/>
</dbReference>
<name>A0ABV5JX57_9ACTN</name>
<dbReference type="GO" id="GO:0008168">
    <property type="term" value="F:methyltransferase activity"/>
    <property type="evidence" value="ECO:0007669"/>
    <property type="project" value="UniProtKB-KW"/>
</dbReference>
<dbReference type="InterPro" id="IPR029026">
    <property type="entry name" value="tRNA_m1G_MTases_N"/>
</dbReference>
<feature type="compositionally biased region" description="Basic and acidic residues" evidence="4">
    <location>
        <begin position="13"/>
        <end position="23"/>
    </location>
</feature>
<dbReference type="SUPFAM" id="SSF55315">
    <property type="entry name" value="L30e-like"/>
    <property type="match status" value="1"/>
</dbReference>
<dbReference type="Proteomes" id="UP001589700">
    <property type="component" value="Unassembled WGS sequence"/>
</dbReference>
<organism evidence="6 7">
    <name type="scientific">Dietzia aerolata</name>
    <dbReference type="NCBI Taxonomy" id="595984"/>
    <lineage>
        <taxon>Bacteria</taxon>
        <taxon>Bacillati</taxon>
        <taxon>Actinomycetota</taxon>
        <taxon>Actinomycetes</taxon>
        <taxon>Mycobacteriales</taxon>
        <taxon>Dietziaceae</taxon>
        <taxon>Dietzia</taxon>
    </lineage>
</organism>
<evidence type="ECO:0000256" key="3">
    <source>
        <dbReference type="ARBA" id="ARBA00022679"/>
    </source>
</evidence>
<dbReference type="InterPro" id="IPR013123">
    <property type="entry name" value="SpoU_subst-bd"/>
</dbReference>
<accession>A0ABV5JX57</accession>
<evidence type="ECO:0000256" key="1">
    <source>
        <dbReference type="ARBA" id="ARBA00007228"/>
    </source>
</evidence>
<dbReference type="Gene3D" id="3.40.1280.10">
    <property type="match status" value="1"/>
</dbReference>
<evidence type="ECO:0000259" key="5">
    <source>
        <dbReference type="SMART" id="SM00967"/>
    </source>
</evidence>
<sequence>MTHNSRPGQGTERPADPFTERTPRVVSASKLHRAAARRKAGRFLAEGANSVEAALSTGHALEVFCAEDALDRFDDLIDSAQAAHAGRVRVSTVTTRAMRTLSDTVTPAGIVAVCRTLVHDAAQVVGQDGAQDVGQDGAADGSRDDAAHPPRLVTIGQALAEPGNVGTLIRVSDALGADAVWLTEGAVDPENPKAVRASAGSLFHLPVVRGIGESDLVERAHARGLQVAVATADGEVDIEHANEQLARPTAWIFGNEAHGVPADLAAAADLRVRIPIRGRAESLNIVTAASICLHTSARLQAGGS</sequence>
<dbReference type="Gene3D" id="3.30.1330.30">
    <property type="match status" value="1"/>
</dbReference>
<evidence type="ECO:0000313" key="6">
    <source>
        <dbReference type="EMBL" id="MFB9261500.1"/>
    </source>
</evidence>
<dbReference type="SUPFAM" id="SSF75217">
    <property type="entry name" value="alpha/beta knot"/>
    <property type="match status" value="1"/>
</dbReference>
<keyword evidence="3" id="KW-0808">Transferase</keyword>
<feature type="domain" description="RNA 2-O ribose methyltransferase substrate binding" evidence="5">
    <location>
        <begin position="44"/>
        <end position="120"/>
    </location>
</feature>
<gene>
    <name evidence="6" type="ORF">ACFFVD_17115</name>
</gene>
<protein>
    <submittedName>
        <fullName evidence="6">TrmH family RNA methyltransferase</fullName>
    </submittedName>
</protein>
<dbReference type="PANTHER" id="PTHR43191">
    <property type="entry name" value="RRNA METHYLTRANSFERASE 3"/>
    <property type="match status" value="1"/>
</dbReference>
<keyword evidence="2 6" id="KW-0489">Methyltransferase</keyword>
<keyword evidence="7" id="KW-1185">Reference proteome</keyword>
<dbReference type="GO" id="GO:0032259">
    <property type="term" value="P:methylation"/>
    <property type="evidence" value="ECO:0007669"/>
    <property type="project" value="UniProtKB-KW"/>
</dbReference>
<dbReference type="Pfam" id="PF00588">
    <property type="entry name" value="SpoU_methylase"/>
    <property type="match status" value="1"/>
</dbReference>
<evidence type="ECO:0000256" key="4">
    <source>
        <dbReference type="SAM" id="MobiDB-lite"/>
    </source>
</evidence>
<dbReference type="RefSeq" id="WP_182632079.1">
    <property type="nucleotide sequence ID" value="NZ_JAALDM010000117.1"/>
</dbReference>
<dbReference type="InterPro" id="IPR053888">
    <property type="entry name" value="MRM3-like_sub_bind"/>
</dbReference>
<evidence type="ECO:0000256" key="2">
    <source>
        <dbReference type="ARBA" id="ARBA00022603"/>
    </source>
</evidence>